<dbReference type="Pfam" id="PF12010">
    <property type="entry name" value="DUF3502"/>
    <property type="match status" value="1"/>
</dbReference>
<dbReference type="InterPro" id="IPR022627">
    <property type="entry name" value="DUF3502"/>
</dbReference>
<proteinExistence type="predicted"/>
<feature type="signal peptide" evidence="2">
    <location>
        <begin position="1"/>
        <end position="29"/>
    </location>
</feature>
<dbReference type="EMBL" id="LYPC01000010">
    <property type="protein sequence ID" value="OCT16718.1"/>
    <property type="molecule type" value="Genomic_DNA"/>
</dbReference>
<evidence type="ECO:0000256" key="2">
    <source>
        <dbReference type="SAM" id="SignalP"/>
    </source>
</evidence>
<dbReference type="Proteomes" id="UP000093309">
    <property type="component" value="Unassembled WGS sequence"/>
</dbReference>
<protein>
    <recommendedName>
        <fullName evidence="3">DUF3502 domain-containing protein</fullName>
    </recommendedName>
</protein>
<evidence type="ECO:0000313" key="4">
    <source>
        <dbReference type="EMBL" id="OCT16718.1"/>
    </source>
</evidence>
<sequence length="512" mass="55931">MQSFQKSKKLNITVVTALALMLSACSNNSGNNEVNSNSASPSTSTASSTASSEPYEIVMAIPGTEQKDLGLVLGEANKVLKEKKINATLKIQIIPFSNYLQQLSLKASSGEKLDLMVTLGTFGYTTQAANGWFAPLDDLIKQSGQDILSKVGQDYMNATKVKGVTYAIPTIHDLVQGQSFAMRKDLVDKYKIDVASIKKSSDLEKAFEVIKTNQPAISPAVPLAAGVSIADGMQDFDPLGDKIGVMMDYDQLKVTNLYESAKYKELLTLIHKWYKAGYILPDAATNQIAFSDLIKSGRAFGNFRVSTPGGAASDSRKTGTEMITVPVVQPVATTATATSVMLSISHNSQDKAKVMQFLNLLYTDKAFMNLLSWGIEGKHYIKKSENVITFPEGVNATNNGYYPNWNYMMGNEFLSYTFEGDNPDLWTAVDQYNKSAIKSKALGFTYDSSPVSTEITAINNVINQYKMGLETGTIDPEGKLPEFQSRLKAAGIDKVIAEKQKQLDEWAKANNK</sequence>
<feature type="chain" id="PRO_5038966044" description="DUF3502 domain-containing protein" evidence="2">
    <location>
        <begin position="30"/>
        <end position="512"/>
    </location>
</feature>
<dbReference type="PANTHER" id="PTHR43649:SF17">
    <property type="entry name" value="ABC TRANSPORTER SOLUTE BINDING PROTEIN-SUGAR TRANSPORT"/>
    <property type="match status" value="1"/>
</dbReference>
<dbReference type="PANTHER" id="PTHR43649">
    <property type="entry name" value="ARABINOSE-BINDING PROTEIN-RELATED"/>
    <property type="match status" value="1"/>
</dbReference>
<dbReference type="RefSeq" id="WP_065850805.1">
    <property type="nucleotide sequence ID" value="NZ_LYPC01000010.1"/>
</dbReference>
<dbReference type="AlphaFoldDB" id="A0A1C1A812"/>
<dbReference type="OrthoDB" id="4349943at2"/>
<evidence type="ECO:0000313" key="5">
    <source>
        <dbReference type="Proteomes" id="UP000093309"/>
    </source>
</evidence>
<dbReference type="SUPFAM" id="SSF53850">
    <property type="entry name" value="Periplasmic binding protein-like II"/>
    <property type="match status" value="1"/>
</dbReference>
<gene>
    <name evidence="4" type="ORF">A8709_08625</name>
</gene>
<dbReference type="Pfam" id="PF01547">
    <property type="entry name" value="SBP_bac_1"/>
    <property type="match status" value="1"/>
</dbReference>
<evidence type="ECO:0000256" key="1">
    <source>
        <dbReference type="SAM" id="MobiDB-lite"/>
    </source>
</evidence>
<dbReference type="InterPro" id="IPR050490">
    <property type="entry name" value="Bact_solute-bd_prot1"/>
</dbReference>
<keyword evidence="2" id="KW-0732">Signal</keyword>
<accession>A0A1C1A812</accession>
<dbReference type="PROSITE" id="PS51257">
    <property type="entry name" value="PROKAR_LIPOPROTEIN"/>
    <property type="match status" value="1"/>
</dbReference>
<dbReference type="InterPro" id="IPR006059">
    <property type="entry name" value="SBP"/>
</dbReference>
<dbReference type="STRING" id="512399.A8709_08625"/>
<keyword evidence="5" id="KW-1185">Reference proteome</keyword>
<feature type="domain" description="DUF3502" evidence="3">
    <location>
        <begin position="441"/>
        <end position="508"/>
    </location>
</feature>
<organism evidence="4 5">
    <name type="scientific">Paenibacillus pectinilyticus</name>
    <dbReference type="NCBI Taxonomy" id="512399"/>
    <lineage>
        <taxon>Bacteria</taxon>
        <taxon>Bacillati</taxon>
        <taxon>Bacillota</taxon>
        <taxon>Bacilli</taxon>
        <taxon>Bacillales</taxon>
        <taxon>Paenibacillaceae</taxon>
        <taxon>Paenibacillus</taxon>
    </lineage>
</organism>
<name>A0A1C1A812_9BACL</name>
<feature type="region of interest" description="Disordered" evidence="1">
    <location>
        <begin position="30"/>
        <end position="51"/>
    </location>
</feature>
<dbReference type="Gene3D" id="3.40.190.10">
    <property type="entry name" value="Periplasmic binding protein-like II"/>
    <property type="match status" value="2"/>
</dbReference>
<evidence type="ECO:0000259" key="3">
    <source>
        <dbReference type="Pfam" id="PF12010"/>
    </source>
</evidence>
<comment type="caution">
    <text evidence="4">The sequence shown here is derived from an EMBL/GenBank/DDBJ whole genome shotgun (WGS) entry which is preliminary data.</text>
</comment>
<reference evidence="5" key="1">
    <citation type="submission" date="2016-05" db="EMBL/GenBank/DDBJ databases">
        <title>Paenibacillus oryzae. sp. nov., isolated from the rice root.</title>
        <authorList>
            <person name="Zhang J."/>
            <person name="Zhang X."/>
        </authorList>
    </citation>
    <scope>NUCLEOTIDE SEQUENCE [LARGE SCALE GENOMIC DNA]</scope>
    <source>
        <strain evidence="5">KCTC13222</strain>
    </source>
</reference>